<proteinExistence type="predicted"/>
<dbReference type="Proteomes" id="UP001302367">
    <property type="component" value="Chromosome 2"/>
</dbReference>
<sequence>MGAVFGAADIEKLVANFPPLSISANGRPAVVRSFSRNSLKNTAEVLSYFKTLVERHDQRIQRSSLNSVLGIEENSDGILLDTLDSQLYYSADGRYIIPHPLIENIAAVLKERALRLAVDLHAFAREQDIRYDSLERMIEEYSGKDWPRVIIDVDNTSFLCSYVYSESVKTQIHNATSDAGTDICNISSIIGPDIPAPVVAALATEIAESKGGEVKFSGEHVVYIPKGHIAAATTQDEEVRTAQVGSLVVKLEHDGFCVLRESPAEFVNELNGDVALDDAVIAEFARKNPNSLRPLAVDVRPEAEVVARASRLLKDTKLIVRPETLRDELDIIKMAVGTRAGILWRTGPNAAMPANVVRDLQHSDFGTQHKEELADLLIRSPYAKELEATALNCLSELEAERHEQFVELVGSRLWYPLHCYAAGVMEVQDPTLKQHLEDFITVQMKSDAVPATISAARDQGFLNDRPRKKETDKLQKSIEEGKILPDVQKAIAKFAKKLNIPAPSESHVFTTKSRALSQTLKSMDRMHRGSDVLQNLIWVLLATSGPGLFMSSGKDTSRMIKHYDSVCDDPEVAGLLAIWRDKLKSGTEDPEDIRQMKELAKAAVEEWTEEERRRPYVGT</sequence>
<evidence type="ECO:0000313" key="4">
    <source>
        <dbReference type="Proteomes" id="UP001302367"/>
    </source>
</evidence>
<protein>
    <submittedName>
        <fullName evidence="1">Uncharacterized protein</fullName>
    </submittedName>
</protein>
<evidence type="ECO:0000313" key="2">
    <source>
        <dbReference type="EMBL" id="WPA98392.1"/>
    </source>
</evidence>
<reference evidence="1 3" key="1">
    <citation type="submission" date="2015-10" db="EMBL/GenBank/DDBJ databases">
        <title>The cercosporin biosynthetic gene cluster was horizontally transferred to several fungal lineages and shown to be expanded in Cercospora beticola based on microsynteny with recipient genomes.</title>
        <authorList>
            <person name="De Jonge R."/>
            <person name="Ebert M.K."/>
            <person name="Suttle J.C."/>
            <person name="Jurick Ii W.M."/>
            <person name="Secor G.A."/>
            <person name="Thomma B.P."/>
            <person name="Van De Peer Y."/>
            <person name="Bolton M.D."/>
        </authorList>
    </citation>
    <scope>NUCLEOTIDE SEQUENCE [LARGE SCALE GENOMIC DNA]</scope>
    <source>
        <strain evidence="1 3">09-40</strain>
    </source>
</reference>
<evidence type="ECO:0000313" key="3">
    <source>
        <dbReference type="Proteomes" id="UP000230605"/>
    </source>
</evidence>
<dbReference type="EMBL" id="LKMD01000102">
    <property type="protein sequence ID" value="PIA97432.1"/>
    <property type="molecule type" value="Genomic_DNA"/>
</dbReference>
<evidence type="ECO:0000313" key="1">
    <source>
        <dbReference type="EMBL" id="PIA97432.1"/>
    </source>
</evidence>
<dbReference type="Proteomes" id="UP000230605">
    <property type="component" value="Chromosome 2"/>
</dbReference>
<gene>
    <name evidence="1" type="ORF">CB0940_05803</name>
    <name evidence="2" type="ORF">RHO25_003004</name>
</gene>
<organism evidence="1 3">
    <name type="scientific">Cercospora beticola</name>
    <name type="common">Sugarbeet leaf spot fungus</name>
    <dbReference type="NCBI Taxonomy" id="122368"/>
    <lineage>
        <taxon>Eukaryota</taxon>
        <taxon>Fungi</taxon>
        <taxon>Dikarya</taxon>
        <taxon>Ascomycota</taxon>
        <taxon>Pezizomycotina</taxon>
        <taxon>Dothideomycetes</taxon>
        <taxon>Dothideomycetidae</taxon>
        <taxon>Mycosphaerellales</taxon>
        <taxon>Mycosphaerellaceae</taxon>
        <taxon>Cercospora</taxon>
    </lineage>
</organism>
<keyword evidence="4" id="KW-1185">Reference proteome</keyword>
<dbReference type="EMBL" id="CP134185">
    <property type="protein sequence ID" value="WPA98392.1"/>
    <property type="molecule type" value="Genomic_DNA"/>
</dbReference>
<accession>A0A2G5HYU6</accession>
<dbReference type="AlphaFoldDB" id="A0A2G5HYU6"/>
<reference evidence="2 4" key="2">
    <citation type="submission" date="2023-09" db="EMBL/GenBank/DDBJ databases">
        <title>Complete-Gapless Cercospora beticola genome.</title>
        <authorList>
            <person name="Wyatt N.A."/>
            <person name="Spanner R.E."/>
            <person name="Bolton M.D."/>
        </authorList>
    </citation>
    <scope>NUCLEOTIDE SEQUENCE [LARGE SCALE GENOMIC DNA]</scope>
    <source>
        <strain evidence="2">Cb09-40</strain>
    </source>
</reference>
<name>A0A2G5HYU6_CERBT</name>
<dbReference type="OrthoDB" id="3935714at2759"/>